<dbReference type="EMBL" id="SJOL01007957">
    <property type="protein sequence ID" value="TGZ61461.1"/>
    <property type="molecule type" value="Genomic_DNA"/>
</dbReference>
<comment type="caution">
    <text evidence="2">The sequence shown here is derived from an EMBL/GenBank/DDBJ whole genome shotgun (WGS) entry which is preliminary data.</text>
</comment>
<keyword evidence="1" id="KW-0732">Signal</keyword>
<feature type="chain" id="PRO_5021003046" evidence="1">
    <location>
        <begin position="19"/>
        <end position="73"/>
    </location>
</feature>
<accession>A0A4S2LE00</accession>
<organism evidence="2 3">
    <name type="scientific">Opisthorchis felineus</name>
    <dbReference type="NCBI Taxonomy" id="147828"/>
    <lineage>
        <taxon>Eukaryota</taxon>
        <taxon>Metazoa</taxon>
        <taxon>Spiralia</taxon>
        <taxon>Lophotrochozoa</taxon>
        <taxon>Platyhelminthes</taxon>
        <taxon>Trematoda</taxon>
        <taxon>Digenea</taxon>
        <taxon>Opisthorchiida</taxon>
        <taxon>Opisthorchiata</taxon>
        <taxon>Opisthorchiidae</taxon>
        <taxon>Opisthorchis</taxon>
    </lineage>
</organism>
<gene>
    <name evidence="2" type="ORF">CRM22_007975</name>
</gene>
<sequence>MLVFVVLLLLLSFPDIEGKAGKLLGTRVCQSIRDLYTGEERDVCQVGMGYDGAYAYAMGKCALFPHYEYVNHI</sequence>
<protein>
    <submittedName>
        <fullName evidence="2">Uncharacterized protein</fullName>
    </submittedName>
</protein>
<dbReference type="Proteomes" id="UP000308267">
    <property type="component" value="Unassembled WGS sequence"/>
</dbReference>
<feature type="signal peptide" evidence="1">
    <location>
        <begin position="1"/>
        <end position="18"/>
    </location>
</feature>
<evidence type="ECO:0000313" key="3">
    <source>
        <dbReference type="Proteomes" id="UP000308267"/>
    </source>
</evidence>
<dbReference type="AlphaFoldDB" id="A0A4S2LE00"/>
<evidence type="ECO:0000313" key="2">
    <source>
        <dbReference type="EMBL" id="TGZ61461.1"/>
    </source>
</evidence>
<keyword evidence="3" id="KW-1185">Reference proteome</keyword>
<reference evidence="2 3" key="1">
    <citation type="journal article" date="2019" name="BMC Genomics">
        <title>New insights from Opisthorchis felineus genome: update on genomics of the epidemiologically important liver flukes.</title>
        <authorList>
            <person name="Ershov N.I."/>
            <person name="Mordvinov V.A."/>
            <person name="Prokhortchouk E.B."/>
            <person name="Pakharukova M.Y."/>
            <person name="Gunbin K.V."/>
            <person name="Ustyantsev K."/>
            <person name="Genaev M.A."/>
            <person name="Blinov A.G."/>
            <person name="Mazur A."/>
            <person name="Boulygina E."/>
            <person name="Tsygankova S."/>
            <person name="Khrameeva E."/>
            <person name="Chekanov N."/>
            <person name="Fan G."/>
            <person name="Xiao A."/>
            <person name="Zhang H."/>
            <person name="Xu X."/>
            <person name="Yang H."/>
            <person name="Solovyev V."/>
            <person name="Lee S.M."/>
            <person name="Liu X."/>
            <person name="Afonnikov D.A."/>
            <person name="Skryabin K.G."/>
        </authorList>
    </citation>
    <scope>NUCLEOTIDE SEQUENCE [LARGE SCALE GENOMIC DNA]</scope>
    <source>
        <strain evidence="2">AK-0245</strain>
        <tissue evidence="2">Whole organism</tissue>
    </source>
</reference>
<evidence type="ECO:0000256" key="1">
    <source>
        <dbReference type="SAM" id="SignalP"/>
    </source>
</evidence>
<proteinExistence type="predicted"/>
<name>A0A4S2LE00_OPIFE</name>